<keyword evidence="1" id="KW-0472">Membrane</keyword>
<evidence type="ECO:0000256" key="1">
    <source>
        <dbReference type="SAM" id="Phobius"/>
    </source>
</evidence>
<evidence type="ECO:0000313" key="4">
    <source>
        <dbReference type="Proteomes" id="UP000198287"/>
    </source>
</evidence>
<dbReference type="PROSITE" id="PS51257">
    <property type="entry name" value="PROKAR_LIPOPROTEIN"/>
    <property type="match status" value="1"/>
</dbReference>
<keyword evidence="1" id="KW-0812">Transmembrane</keyword>
<proteinExistence type="predicted"/>
<feature type="transmembrane region" description="Helical" evidence="1">
    <location>
        <begin position="683"/>
        <end position="703"/>
    </location>
</feature>
<organism evidence="3 4">
    <name type="scientific">Folsomia candida</name>
    <name type="common">Springtail</name>
    <dbReference type="NCBI Taxonomy" id="158441"/>
    <lineage>
        <taxon>Eukaryota</taxon>
        <taxon>Metazoa</taxon>
        <taxon>Ecdysozoa</taxon>
        <taxon>Arthropoda</taxon>
        <taxon>Hexapoda</taxon>
        <taxon>Collembola</taxon>
        <taxon>Entomobryomorpha</taxon>
        <taxon>Isotomoidea</taxon>
        <taxon>Isotomidae</taxon>
        <taxon>Proisotominae</taxon>
        <taxon>Folsomia</taxon>
    </lineage>
</organism>
<evidence type="ECO:0000256" key="2">
    <source>
        <dbReference type="SAM" id="SignalP"/>
    </source>
</evidence>
<evidence type="ECO:0000313" key="3">
    <source>
        <dbReference type="EMBL" id="OXA44447.1"/>
    </source>
</evidence>
<dbReference type="AlphaFoldDB" id="A0A226DIB8"/>
<feature type="transmembrane region" description="Helical" evidence="1">
    <location>
        <begin position="406"/>
        <end position="428"/>
    </location>
</feature>
<comment type="caution">
    <text evidence="3">The sequence shown here is derived from an EMBL/GenBank/DDBJ whole genome shotgun (WGS) entry which is preliminary data.</text>
</comment>
<feature type="signal peptide" evidence="2">
    <location>
        <begin position="1"/>
        <end position="20"/>
    </location>
</feature>
<keyword evidence="4" id="KW-1185">Reference proteome</keyword>
<accession>A0A226DIB8</accession>
<protein>
    <submittedName>
        <fullName evidence="3">Spindle and centriole-associated protein 1</fullName>
    </submittedName>
</protein>
<dbReference type="Gene3D" id="1.10.287.70">
    <property type="match status" value="1"/>
</dbReference>
<feature type="transmembrane region" description="Helical" evidence="1">
    <location>
        <begin position="377"/>
        <end position="394"/>
    </location>
</feature>
<feature type="chain" id="PRO_5013234412" evidence="2">
    <location>
        <begin position="21"/>
        <end position="759"/>
    </location>
</feature>
<name>A0A226DIB8_FOLCA</name>
<dbReference type="Proteomes" id="UP000198287">
    <property type="component" value="Unassembled WGS sequence"/>
</dbReference>
<feature type="transmembrane region" description="Helical" evidence="1">
    <location>
        <begin position="348"/>
        <end position="370"/>
    </location>
</feature>
<keyword evidence="2" id="KW-0732">Signal</keyword>
<feature type="transmembrane region" description="Helical" evidence="1">
    <location>
        <begin position="723"/>
        <end position="744"/>
    </location>
</feature>
<keyword evidence="1" id="KW-1133">Transmembrane helix</keyword>
<dbReference type="EMBL" id="LNIX01000019">
    <property type="protein sequence ID" value="OXA44447.1"/>
    <property type="molecule type" value="Genomic_DNA"/>
</dbReference>
<sequence>MDKLEILCVVTILALSCANCEEKNPIELLKLFEGIGNCDLQIVHGDLESANIQPFPNLLLPTSLIFASIFARQRPWLDYEDWDRFSIDTSNTRVSYCQLSVLFSSQFIEDGKEIKFWHWIRFGTDRHFRFGKFGKEWSTSTSNTYVVLVTNYDMTEFAKVSLEKYVSVSSIENFGIVFNQGTNNLLEVCVLRSGVMPEIQNFNCMTNFQSSFLEKFHALQTKLQNWELKILVNTDISLPKEFKDGDTVEFIKYPQFINPFDRDDFKSSIHQHIAQSVFRKSNSTLSFCQRKCSLTYHGSIQFDGMGMLHLSPTKVWVTVGFTSYQFLSCYSEKEITFRFYIVPFKREVWFGILSCGVMVYLMMQFFVRFFTKVRDEFPIWMTVLAGIFDTWGHIPEKVEQRNVTRYLLGGWALACLVLTNFYSGLMISELNSPMARNRPEIFSDLVCSLEDAQLFHSEGRKNLGEKISTKMNETLTYLDDFKLKLFYNILQFPVPPELTNIPFLEEASCFRLLSPVRHGRLKGSIVFDFEDYLYSWYYQFREIVTFNPLSASSSQVLLNLFHPRHARRPRIVGGHLPDIRYAMEKEITSCAKTAFIGESFLIAAEIEYLRKKYFWTKFHKGRDTLIGDLIGWVIEKEGRMQSVSRSYRALIESGIYERLRVEITARKMKGRKQTSESIVAGKYLELIVMNGGILTLFIMTFFIDLVAFVCFLSEFHSLVGQKIVPVIMGLARLISLSWTVVINVKWNLGLFERCKDEMR</sequence>
<dbReference type="OrthoDB" id="8299140at2759"/>
<reference evidence="3 4" key="1">
    <citation type="submission" date="2015-12" db="EMBL/GenBank/DDBJ databases">
        <title>The genome of Folsomia candida.</title>
        <authorList>
            <person name="Faddeeva A."/>
            <person name="Derks M.F."/>
            <person name="Anvar Y."/>
            <person name="Smit S."/>
            <person name="Van Straalen N."/>
            <person name="Roelofs D."/>
        </authorList>
    </citation>
    <scope>NUCLEOTIDE SEQUENCE [LARGE SCALE GENOMIC DNA]</scope>
    <source>
        <strain evidence="3 4">VU population</strain>
        <tissue evidence="3">Whole body</tissue>
    </source>
</reference>
<gene>
    <name evidence="3" type="ORF">Fcan01_20487</name>
</gene>